<reference evidence="1 2" key="1">
    <citation type="submission" date="2020-08" db="EMBL/GenBank/DDBJ databases">
        <title>Genome sequence of Hymenobacter qilianensis JCM 19763T.</title>
        <authorList>
            <person name="Hyun D.-W."/>
            <person name="Bae J.-W."/>
        </authorList>
    </citation>
    <scope>NUCLEOTIDE SEQUENCE [LARGE SCALE GENOMIC DNA]</scope>
    <source>
        <strain evidence="1 2">JCM 19763</strain>
    </source>
</reference>
<dbReference type="SUPFAM" id="SSF143422">
    <property type="entry name" value="Transposase IS200-like"/>
    <property type="match status" value="1"/>
</dbReference>
<protein>
    <recommendedName>
        <fullName evidence="3">Transposase</fullName>
    </recommendedName>
</protein>
<dbReference type="KEGG" id="hqi:H9L05_03005"/>
<dbReference type="GO" id="GO:0006313">
    <property type="term" value="P:DNA transposition"/>
    <property type="evidence" value="ECO:0007669"/>
    <property type="project" value="InterPro"/>
</dbReference>
<evidence type="ECO:0000313" key="1">
    <source>
        <dbReference type="EMBL" id="QNP52732.1"/>
    </source>
</evidence>
<dbReference type="EMBL" id="CP060784">
    <property type="protein sequence ID" value="QNP52732.1"/>
    <property type="molecule type" value="Genomic_DNA"/>
</dbReference>
<keyword evidence="2" id="KW-1185">Reference proteome</keyword>
<dbReference type="GO" id="GO:0004803">
    <property type="term" value="F:transposase activity"/>
    <property type="evidence" value="ECO:0007669"/>
    <property type="project" value="InterPro"/>
</dbReference>
<dbReference type="InterPro" id="IPR036515">
    <property type="entry name" value="Transposase_17_sf"/>
</dbReference>
<evidence type="ECO:0008006" key="3">
    <source>
        <dbReference type="Google" id="ProtNLM"/>
    </source>
</evidence>
<gene>
    <name evidence="1" type="ORF">H9L05_03005</name>
</gene>
<sequence>MPDHIHGILIFDKLSEATSGLSYQNKFGPQRENLAAVLRGFKAGVSSWARSKNLDFKWQAGFHDRVIRNENELEKIRHYIATNPSRWEQEQLKEENSI</sequence>
<evidence type="ECO:0000313" key="2">
    <source>
        <dbReference type="Proteomes" id="UP000516093"/>
    </source>
</evidence>
<dbReference type="AlphaFoldDB" id="A0A7H0GWR6"/>
<organism evidence="1 2">
    <name type="scientific">Hymenobacter qilianensis</name>
    <dbReference type="NCBI Taxonomy" id="1385715"/>
    <lineage>
        <taxon>Bacteria</taxon>
        <taxon>Pseudomonadati</taxon>
        <taxon>Bacteroidota</taxon>
        <taxon>Cytophagia</taxon>
        <taxon>Cytophagales</taxon>
        <taxon>Hymenobacteraceae</taxon>
        <taxon>Hymenobacter</taxon>
    </lineage>
</organism>
<dbReference type="GO" id="GO:0003677">
    <property type="term" value="F:DNA binding"/>
    <property type="evidence" value="ECO:0007669"/>
    <property type="project" value="InterPro"/>
</dbReference>
<name>A0A7H0GWR6_9BACT</name>
<dbReference type="RefSeq" id="WP_187732973.1">
    <property type="nucleotide sequence ID" value="NZ_BMFN01000002.1"/>
</dbReference>
<dbReference type="Gene3D" id="3.30.70.1290">
    <property type="entry name" value="Transposase IS200-like"/>
    <property type="match status" value="1"/>
</dbReference>
<dbReference type="Proteomes" id="UP000516093">
    <property type="component" value="Chromosome"/>
</dbReference>
<proteinExistence type="predicted"/>
<accession>A0A7H0GWR6</accession>